<dbReference type="VEuPathDB" id="TriTrypDB:BSAL_79825"/>
<proteinExistence type="predicted"/>
<gene>
    <name evidence="3" type="ORF">BSAL_79825</name>
</gene>
<dbReference type="Proteomes" id="UP000051952">
    <property type="component" value="Unassembled WGS sequence"/>
</dbReference>
<evidence type="ECO:0000256" key="1">
    <source>
        <dbReference type="SAM" id="Coils"/>
    </source>
</evidence>
<feature type="coiled-coil region" evidence="1">
    <location>
        <begin position="294"/>
        <end position="368"/>
    </location>
</feature>
<name>A0A0S4J0K5_BODSA</name>
<sequence length="385" mass="42193">MRLGFESFLFYTARTGGWTMVKDFVTFKSRQWNRGASLLADRCATRKLLQRIRQREAEQELLKKIGPIAMAKAREVQHRSSVDPVPPEETPGTSQRDATTLNDTRSSAASGLDASGFMGSVTSARLAGLLDDNDDGEDQTQQQTQQSFRASFAAGAGCVEISSPTFVADDEIVLGRSATRNRRVARVVPPSPTPDHQIHRSTVPTPQPPSTRPVPRNNTTAPVVGSIRRKKTDPAMVDKGSSRAAAALEATVVAVKKKIRDQDVIRDDLSLLYQQAASSPESLFISYSDMFLEQRNVKKRNGEARKDLDALKNTKHELLSQLEQVRVVATTPSSPSASTSHTAPVMVHSMLAQQLDQVEESIAVLQHEIHLLDVMLAVPTSDLES</sequence>
<feature type="compositionally biased region" description="Polar residues" evidence="2">
    <location>
        <begin position="91"/>
        <end position="109"/>
    </location>
</feature>
<organism evidence="3 4">
    <name type="scientific">Bodo saltans</name>
    <name type="common">Flagellated protozoan</name>
    <dbReference type="NCBI Taxonomy" id="75058"/>
    <lineage>
        <taxon>Eukaryota</taxon>
        <taxon>Discoba</taxon>
        <taxon>Euglenozoa</taxon>
        <taxon>Kinetoplastea</taxon>
        <taxon>Metakinetoplastina</taxon>
        <taxon>Eubodonida</taxon>
        <taxon>Bodonidae</taxon>
        <taxon>Bodo</taxon>
    </lineage>
</organism>
<feature type="region of interest" description="Disordered" evidence="2">
    <location>
        <begin position="186"/>
        <end position="221"/>
    </location>
</feature>
<keyword evidence="1" id="KW-0175">Coiled coil</keyword>
<evidence type="ECO:0000313" key="4">
    <source>
        <dbReference type="Proteomes" id="UP000051952"/>
    </source>
</evidence>
<dbReference type="AlphaFoldDB" id="A0A0S4J0K5"/>
<protein>
    <submittedName>
        <fullName evidence="3">Uncharacterized protein</fullName>
    </submittedName>
</protein>
<reference evidence="4" key="1">
    <citation type="submission" date="2015-09" db="EMBL/GenBank/DDBJ databases">
        <authorList>
            <consortium name="Pathogen Informatics"/>
        </authorList>
    </citation>
    <scope>NUCLEOTIDE SEQUENCE [LARGE SCALE GENOMIC DNA]</scope>
    <source>
        <strain evidence="4">Lake Konstanz</strain>
    </source>
</reference>
<evidence type="ECO:0000313" key="3">
    <source>
        <dbReference type="EMBL" id="CUG46696.1"/>
    </source>
</evidence>
<evidence type="ECO:0000256" key="2">
    <source>
        <dbReference type="SAM" id="MobiDB-lite"/>
    </source>
</evidence>
<dbReference type="EMBL" id="CYKH01000828">
    <property type="protein sequence ID" value="CUG46696.1"/>
    <property type="molecule type" value="Genomic_DNA"/>
</dbReference>
<feature type="region of interest" description="Disordered" evidence="2">
    <location>
        <begin position="73"/>
        <end position="116"/>
    </location>
</feature>
<keyword evidence="4" id="KW-1185">Reference proteome</keyword>
<accession>A0A0S4J0K5</accession>